<dbReference type="EMBL" id="BGZK01000123">
    <property type="protein sequence ID" value="GBP20878.1"/>
    <property type="molecule type" value="Genomic_DNA"/>
</dbReference>
<dbReference type="SMART" id="SM00228">
    <property type="entry name" value="PDZ"/>
    <property type="match status" value="1"/>
</dbReference>
<dbReference type="Gene3D" id="6.10.140.1710">
    <property type="match status" value="1"/>
</dbReference>
<dbReference type="InterPro" id="IPR001478">
    <property type="entry name" value="PDZ"/>
</dbReference>
<keyword evidence="7" id="KW-0647">Proteasome</keyword>
<dbReference type="Proteomes" id="UP000299102">
    <property type="component" value="Unassembled WGS sequence"/>
</dbReference>
<dbReference type="AlphaFoldDB" id="A0A4C1U3P2"/>
<comment type="caution">
    <text evidence="7">The sequence shown here is derived from an EMBL/GenBank/DDBJ whole genome shotgun (WGS) entry which is preliminary data.</text>
</comment>
<accession>A0A4C1U3P2</accession>
<evidence type="ECO:0000256" key="3">
    <source>
        <dbReference type="ARBA" id="ARBA00023186"/>
    </source>
</evidence>
<sequence>MVGLNMNGPNRDQVLKFMEEKDRIEREIQELTLVLETNNVGMQGPLVDGDGYPRSDIDVYRVRHARHRIICLQNDHKEIMKKIERGLHVIHSEFRDPQGASSSHDRQTIEPMETDSNSRIGNGYVINGDSIINGNHREEERLAVVVEGTNNLSVQERGFLKVNLVSSGSPAEDAGLCEEDVILEFGSLNAGNFTELTQVADIVRHSVGSRINIKIRRGRDILNVGLVPSTWAGRGLLGCNVVPV</sequence>
<keyword evidence="3" id="KW-0143">Chaperone</keyword>
<reference evidence="7 8" key="1">
    <citation type="journal article" date="2019" name="Commun. Biol.">
        <title>The bagworm genome reveals a unique fibroin gene that provides high tensile strength.</title>
        <authorList>
            <person name="Kono N."/>
            <person name="Nakamura H."/>
            <person name="Ohtoshi R."/>
            <person name="Tomita M."/>
            <person name="Numata K."/>
            <person name="Arakawa K."/>
        </authorList>
    </citation>
    <scope>NUCLEOTIDE SEQUENCE [LARGE SCALE GENOMIC DNA]</scope>
</reference>
<proteinExistence type="inferred from homology"/>
<gene>
    <name evidence="7" type="ORF">EVAR_80697_1</name>
</gene>
<dbReference type="Gene3D" id="2.30.42.10">
    <property type="match status" value="1"/>
</dbReference>
<dbReference type="PANTHER" id="PTHR12651:SF1">
    <property type="entry name" value="26S PROTEASOME NON-ATPASE REGULATORY SUBUNIT 9"/>
    <property type="match status" value="1"/>
</dbReference>
<dbReference type="InterPro" id="IPR035269">
    <property type="entry name" value="PSMD9"/>
</dbReference>
<dbReference type="STRING" id="151549.A0A4C1U3P2"/>
<dbReference type="OrthoDB" id="72325at2759"/>
<dbReference type="GO" id="GO:0070682">
    <property type="term" value="P:proteasome regulatory particle assembly"/>
    <property type="evidence" value="ECO:0007669"/>
    <property type="project" value="InterPro"/>
</dbReference>
<feature type="region of interest" description="Disordered" evidence="5">
    <location>
        <begin position="93"/>
        <end position="120"/>
    </location>
</feature>
<evidence type="ECO:0000259" key="6">
    <source>
        <dbReference type="SMART" id="SM00228"/>
    </source>
</evidence>
<dbReference type="GO" id="GO:0005634">
    <property type="term" value="C:nucleus"/>
    <property type="evidence" value="ECO:0007669"/>
    <property type="project" value="TreeGrafter"/>
</dbReference>
<comment type="similarity">
    <text evidence="1">Belongs to the proteasome subunit p27 family.</text>
</comment>
<evidence type="ECO:0000313" key="8">
    <source>
        <dbReference type="Proteomes" id="UP000299102"/>
    </source>
</evidence>
<organism evidence="7 8">
    <name type="scientific">Eumeta variegata</name>
    <name type="common">Bagworm moth</name>
    <name type="synonym">Eumeta japonica</name>
    <dbReference type="NCBI Taxonomy" id="151549"/>
    <lineage>
        <taxon>Eukaryota</taxon>
        <taxon>Metazoa</taxon>
        <taxon>Ecdysozoa</taxon>
        <taxon>Arthropoda</taxon>
        <taxon>Hexapoda</taxon>
        <taxon>Insecta</taxon>
        <taxon>Pterygota</taxon>
        <taxon>Neoptera</taxon>
        <taxon>Endopterygota</taxon>
        <taxon>Lepidoptera</taxon>
        <taxon>Glossata</taxon>
        <taxon>Ditrysia</taxon>
        <taxon>Tineoidea</taxon>
        <taxon>Psychidae</taxon>
        <taxon>Oiketicinae</taxon>
        <taxon>Eumeta</taxon>
    </lineage>
</organism>
<evidence type="ECO:0000256" key="5">
    <source>
        <dbReference type="SAM" id="MobiDB-lite"/>
    </source>
</evidence>
<dbReference type="GO" id="GO:0000502">
    <property type="term" value="C:proteasome complex"/>
    <property type="evidence" value="ECO:0007669"/>
    <property type="project" value="UniProtKB-KW"/>
</dbReference>
<evidence type="ECO:0000256" key="4">
    <source>
        <dbReference type="ARBA" id="ARBA00030007"/>
    </source>
</evidence>
<dbReference type="InterPro" id="IPR040815">
    <property type="entry name" value="Nas2_N"/>
</dbReference>
<dbReference type="InterPro" id="IPR036034">
    <property type="entry name" value="PDZ_sf"/>
</dbReference>
<dbReference type="GO" id="GO:0005737">
    <property type="term" value="C:cytoplasm"/>
    <property type="evidence" value="ECO:0007669"/>
    <property type="project" value="TreeGrafter"/>
</dbReference>
<dbReference type="PANTHER" id="PTHR12651">
    <property type="entry name" value="26S PROTEASOME NON-ATPASE REGULATORY SUBUNIT 9"/>
    <property type="match status" value="1"/>
</dbReference>
<dbReference type="SUPFAM" id="SSF50156">
    <property type="entry name" value="PDZ domain-like"/>
    <property type="match status" value="1"/>
</dbReference>
<evidence type="ECO:0000313" key="7">
    <source>
        <dbReference type="EMBL" id="GBP20878.1"/>
    </source>
</evidence>
<protein>
    <recommendedName>
        <fullName evidence="2">26S proteasome non-ATPase regulatory subunit 9</fullName>
    </recommendedName>
    <alternativeName>
        <fullName evidence="4">26S proteasome regulatory subunit p27</fullName>
    </alternativeName>
</protein>
<dbReference type="InterPro" id="IPR041489">
    <property type="entry name" value="PDZ_6"/>
</dbReference>
<keyword evidence="8" id="KW-1185">Reference proteome</keyword>
<dbReference type="Pfam" id="PF18265">
    <property type="entry name" value="Nas2_N"/>
    <property type="match status" value="1"/>
</dbReference>
<dbReference type="Pfam" id="PF17820">
    <property type="entry name" value="PDZ_6"/>
    <property type="match status" value="1"/>
</dbReference>
<evidence type="ECO:0000256" key="2">
    <source>
        <dbReference type="ARBA" id="ARBA00014937"/>
    </source>
</evidence>
<dbReference type="FunFam" id="2.30.42.10:FF:000107">
    <property type="entry name" value="26S proteasome non-ATPase regulatory subunit 9"/>
    <property type="match status" value="1"/>
</dbReference>
<feature type="domain" description="PDZ" evidence="6">
    <location>
        <begin position="140"/>
        <end position="219"/>
    </location>
</feature>
<evidence type="ECO:0000256" key="1">
    <source>
        <dbReference type="ARBA" id="ARBA00005256"/>
    </source>
</evidence>
<name>A0A4C1U3P2_EUMVA</name>